<keyword evidence="5" id="KW-0547">Nucleotide-binding</keyword>
<feature type="domain" description="P-type ATPase A" evidence="12">
    <location>
        <begin position="201"/>
        <end position="286"/>
    </location>
</feature>
<feature type="transmembrane region" description="Helical" evidence="11">
    <location>
        <begin position="619"/>
        <end position="642"/>
    </location>
</feature>
<evidence type="ECO:0000256" key="11">
    <source>
        <dbReference type="SAM" id="Phobius"/>
    </source>
</evidence>
<sequence>MGRVIMITPIHIPILTPTLILIPTPIPILTLIWSPTKNTTHIRTVRLIKRAAEVLGIAGLAKAWGDNITVVCASTALLLLEAIAPLVFPQAASYQNLLVYSAIPLIGVPALLDAIIDVAGGNVNIHVLIAFAALASVFMGNALEGGLLLAMFSLSHQAEHYFTEEAMGDVKTLKDRNPESALVLDEFDQSKPPPLSSVPSKEVAVKDVAVGSYVLVKAGEVVPVDGDVYDGKATVTVDHLTGEATPIEKQAGDFIPGGARNLDGIMIVKTTKVWSESTVARIMELTREVQSSRPKLERWLDEFTEVYSQLVVVMSVAVALLGPLLFKWPFMSSQGVRGSLYRALGLMVSASPCALAVAPLAYATVVSACANKGILLKGGEVFDALSACNTVAFDKTGTLTTGELRCKAIEPLHGHHLSSDTCCTPSCEGEALAIAAAMERGATHPIARAVVEHSQGKSLPGVEVDDFESIPGQGLAAVVSTEVGVKASQKARLGSVEYVASSQSSSWEAAKIREAAGNSVYSKELVQAALSVDRKAKSFVKWPMMYLVFVDCGGLVMVGDGINDDPALAAATVDIVLAKNASATAVQVADVLLLQHAIDGVPFVIAKAHQTTSLIKQSVALALLSIFLAGLPSVLGVLPLWLTVLLHEGGTLLVCANSVRALKNPSSSLNPWKPLKGLSSLTTYFKESKSSIPNIQSAGQIPT</sequence>
<evidence type="ECO:0000256" key="6">
    <source>
        <dbReference type="ARBA" id="ARBA00022840"/>
    </source>
</evidence>
<keyword evidence="14" id="KW-1185">Reference proteome</keyword>
<dbReference type="SUPFAM" id="SSF81653">
    <property type="entry name" value="Calcium ATPase, transduction domain A"/>
    <property type="match status" value="1"/>
</dbReference>
<feature type="transmembrane region" description="Helical" evidence="11">
    <location>
        <begin position="97"/>
        <end position="116"/>
    </location>
</feature>
<accession>A0A7I4DUQ2</accession>
<dbReference type="InterPro" id="IPR023299">
    <property type="entry name" value="ATPase_P-typ_cyto_dom_N"/>
</dbReference>
<dbReference type="Gramene" id="Pp3c4_3060V3.2">
    <property type="protein sequence ID" value="Pp3c4_3060V3.2"/>
    <property type="gene ID" value="Pp3c4_3060"/>
</dbReference>
<evidence type="ECO:0000256" key="1">
    <source>
        <dbReference type="ARBA" id="ARBA00004141"/>
    </source>
</evidence>
<dbReference type="Gene3D" id="3.40.50.1000">
    <property type="entry name" value="HAD superfamily/HAD-like"/>
    <property type="match status" value="2"/>
</dbReference>
<dbReference type="SUPFAM" id="SSF56784">
    <property type="entry name" value="HAD-like"/>
    <property type="match status" value="1"/>
</dbReference>
<evidence type="ECO:0000256" key="5">
    <source>
        <dbReference type="ARBA" id="ARBA00022741"/>
    </source>
</evidence>
<dbReference type="Proteomes" id="UP000006727">
    <property type="component" value="Chromosome 4"/>
</dbReference>
<keyword evidence="7" id="KW-0460">Magnesium</keyword>
<evidence type="ECO:0000256" key="4">
    <source>
        <dbReference type="ARBA" id="ARBA00022723"/>
    </source>
</evidence>
<dbReference type="InterPro" id="IPR018303">
    <property type="entry name" value="ATPase_P-typ_P_site"/>
</dbReference>
<dbReference type="GO" id="GO:0016887">
    <property type="term" value="F:ATP hydrolysis activity"/>
    <property type="evidence" value="ECO:0007669"/>
    <property type="project" value="InterPro"/>
</dbReference>
<keyword evidence="10 11" id="KW-0472">Membrane</keyword>
<feature type="transmembrane region" description="Helical" evidence="11">
    <location>
        <begin position="12"/>
        <end position="33"/>
    </location>
</feature>
<keyword evidence="8" id="KW-1278">Translocase</keyword>
<reference evidence="13" key="3">
    <citation type="submission" date="2020-12" db="UniProtKB">
        <authorList>
            <consortium name="EnsemblPlants"/>
        </authorList>
    </citation>
    <scope>IDENTIFICATION</scope>
</reference>
<keyword evidence="6" id="KW-0067">ATP-binding</keyword>
<dbReference type="NCBIfam" id="TIGR01494">
    <property type="entry name" value="ATPase_P-type"/>
    <property type="match status" value="1"/>
</dbReference>
<evidence type="ECO:0000259" key="12">
    <source>
        <dbReference type="Pfam" id="PF00122"/>
    </source>
</evidence>
<dbReference type="InterPro" id="IPR059000">
    <property type="entry name" value="ATPase_P-type_domA"/>
</dbReference>
<keyword evidence="4" id="KW-0479">Metal-binding</keyword>
<feature type="transmembrane region" description="Helical" evidence="11">
    <location>
        <begin position="306"/>
        <end position="326"/>
    </location>
</feature>
<evidence type="ECO:0000313" key="13">
    <source>
        <dbReference type="EnsemblPlants" id="Pp3c4_3060V3.2"/>
    </source>
</evidence>
<name>A0A7I4DUQ2_PHYPA</name>
<dbReference type="PRINTS" id="PR00119">
    <property type="entry name" value="CATATPASE"/>
</dbReference>
<feature type="transmembrane region" description="Helical" evidence="11">
    <location>
        <begin position="346"/>
        <end position="370"/>
    </location>
</feature>
<keyword evidence="3 11" id="KW-0812">Transmembrane</keyword>
<feature type="transmembrane region" description="Helical" evidence="11">
    <location>
        <begin position="128"/>
        <end position="152"/>
    </location>
</feature>
<evidence type="ECO:0000256" key="3">
    <source>
        <dbReference type="ARBA" id="ARBA00022692"/>
    </source>
</evidence>
<comment type="subcellular location">
    <subcellularLocation>
        <location evidence="1">Membrane</location>
        <topology evidence="1">Multi-pass membrane protein</topology>
    </subcellularLocation>
</comment>
<dbReference type="Pfam" id="PF00122">
    <property type="entry name" value="E1-E2_ATPase"/>
    <property type="match status" value="1"/>
</dbReference>
<reference evidence="13 14" key="2">
    <citation type="journal article" date="2018" name="Plant J.">
        <title>The Physcomitrella patens chromosome-scale assembly reveals moss genome structure and evolution.</title>
        <authorList>
            <person name="Lang D."/>
            <person name="Ullrich K.K."/>
            <person name="Murat F."/>
            <person name="Fuchs J."/>
            <person name="Jenkins J."/>
            <person name="Haas F.B."/>
            <person name="Piednoel M."/>
            <person name="Gundlach H."/>
            <person name="Van Bel M."/>
            <person name="Meyberg R."/>
            <person name="Vives C."/>
            <person name="Morata J."/>
            <person name="Symeonidi A."/>
            <person name="Hiss M."/>
            <person name="Muchero W."/>
            <person name="Kamisugi Y."/>
            <person name="Saleh O."/>
            <person name="Blanc G."/>
            <person name="Decker E.L."/>
            <person name="van Gessel N."/>
            <person name="Grimwood J."/>
            <person name="Hayes R.D."/>
            <person name="Graham S.W."/>
            <person name="Gunter L.E."/>
            <person name="McDaniel S.F."/>
            <person name="Hoernstein S.N.W."/>
            <person name="Larsson A."/>
            <person name="Li F.W."/>
            <person name="Perroud P.F."/>
            <person name="Phillips J."/>
            <person name="Ranjan P."/>
            <person name="Rokshar D.S."/>
            <person name="Rothfels C.J."/>
            <person name="Schneider L."/>
            <person name="Shu S."/>
            <person name="Stevenson D.W."/>
            <person name="Thummler F."/>
            <person name="Tillich M."/>
            <person name="Villarreal Aguilar J.C."/>
            <person name="Widiez T."/>
            <person name="Wong G.K."/>
            <person name="Wymore A."/>
            <person name="Zhang Y."/>
            <person name="Zimmer A.D."/>
            <person name="Quatrano R.S."/>
            <person name="Mayer K.F.X."/>
            <person name="Goodstein D."/>
            <person name="Casacuberta J.M."/>
            <person name="Vandepoele K."/>
            <person name="Reski R."/>
            <person name="Cuming A.C."/>
            <person name="Tuskan G.A."/>
            <person name="Maumus F."/>
            <person name="Salse J."/>
            <person name="Schmutz J."/>
            <person name="Rensing S.A."/>
        </authorList>
    </citation>
    <scope>NUCLEOTIDE SEQUENCE [LARGE SCALE GENOMIC DNA]</scope>
    <source>
        <strain evidence="13 14">cv. Gransden 2004</strain>
    </source>
</reference>
<dbReference type="AlphaFoldDB" id="A0A7I4DUQ2"/>
<dbReference type="SUPFAM" id="SSF81665">
    <property type="entry name" value="Calcium ATPase, transmembrane domain M"/>
    <property type="match status" value="1"/>
</dbReference>
<dbReference type="InterPro" id="IPR023214">
    <property type="entry name" value="HAD_sf"/>
</dbReference>
<dbReference type="Gene3D" id="2.70.150.10">
    <property type="entry name" value="Calcium-transporting ATPase, cytoplasmic transduction domain A"/>
    <property type="match status" value="1"/>
</dbReference>
<dbReference type="PROSITE" id="PS00154">
    <property type="entry name" value="ATPASE_E1_E2"/>
    <property type="match status" value="1"/>
</dbReference>
<keyword evidence="9 11" id="KW-1133">Transmembrane helix</keyword>
<evidence type="ECO:0000256" key="8">
    <source>
        <dbReference type="ARBA" id="ARBA00022967"/>
    </source>
</evidence>
<dbReference type="InterPro" id="IPR023298">
    <property type="entry name" value="ATPase_P-typ_TM_dom_sf"/>
</dbReference>
<dbReference type="EnsemblPlants" id="Pp3c4_3060V3.2">
    <property type="protein sequence ID" value="Pp3c4_3060V3.2"/>
    <property type="gene ID" value="Pp3c4_3060"/>
</dbReference>
<dbReference type="PANTHER" id="PTHR43079:SF1">
    <property type="entry name" value="CADMIUM_ZINC-TRANSPORTING ATPASE HMA1, CHLOROPLASTIC-RELATED"/>
    <property type="match status" value="1"/>
</dbReference>
<dbReference type="EMBL" id="ABEU02000004">
    <property type="status" value="NOT_ANNOTATED_CDS"/>
    <property type="molecule type" value="Genomic_DNA"/>
</dbReference>
<feature type="transmembrane region" description="Helical" evidence="11">
    <location>
        <begin position="68"/>
        <end position="88"/>
    </location>
</feature>
<dbReference type="GO" id="GO:0046872">
    <property type="term" value="F:metal ion binding"/>
    <property type="evidence" value="ECO:0007669"/>
    <property type="project" value="UniProtKB-KW"/>
</dbReference>
<evidence type="ECO:0000256" key="10">
    <source>
        <dbReference type="ARBA" id="ARBA00023136"/>
    </source>
</evidence>
<dbReference type="Gene3D" id="1.20.1110.10">
    <property type="entry name" value="Calcium-transporting ATPase, transmembrane domain"/>
    <property type="match status" value="1"/>
</dbReference>
<comment type="similarity">
    <text evidence="2">Belongs to the cation transport ATPase (P-type) (TC 3.A.3) family. Type IB subfamily.</text>
</comment>
<dbReference type="InterPro" id="IPR008250">
    <property type="entry name" value="ATPase_P-typ_transduc_dom_A_sf"/>
</dbReference>
<evidence type="ECO:0000256" key="7">
    <source>
        <dbReference type="ARBA" id="ARBA00022842"/>
    </source>
</evidence>
<dbReference type="PANTHER" id="PTHR43079">
    <property type="entry name" value="PROBABLE CADMIUM/ZINC-TRANSPORTING ATPASE HMA1"/>
    <property type="match status" value="1"/>
</dbReference>
<protein>
    <recommendedName>
        <fullName evidence="12">P-type ATPase A domain-containing protein</fullName>
    </recommendedName>
</protein>
<evidence type="ECO:0000256" key="9">
    <source>
        <dbReference type="ARBA" id="ARBA00022989"/>
    </source>
</evidence>
<proteinExistence type="inferred from homology"/>
<organism evidence="13 14">
    <name type="scientific">Physcomitrium patens</name>
    <name type="common">Spreading-leaved earth moss</name>
    <name type="synonym">Physcomitrella patens</name>
    <dbReference type="NCBI Taxonomy" id="3218"/>
    <lineage>
        <taxon>Eukaryota</taxon>
        <taxon>Viridiplantae</taxon>
        <taxon>Streptophyta</taxon>
        <taxon>Embryophyta</taxon>
        <taxon>Bryophyta</taxon>
        <taxon>Bryophytina</taxon>
        <taxon>Bryopsida</taxon>
        <taxon>Funariidae</taxon>
        <taxon>Funariales</taxon>
        <taxon>Funariaceae</taxon>
        <taxon>Physcomitrium</taxon>
    </lineage>
</organism>
<dbReference type="GO" id="GO:0016020">
    <property type="term" value="C:membrane"/>
    <property type="evidence" value="ECO:0007669"/>
    <property type="project" value="UniProtKB-SubCell"/>
</dbReference>
<dbReference type="Gene3D" id="3.40.1110.10">
    <property type="entry name" value="Calcium-transporting ATPase, cytoplasmic domain N"/>
    <property type="match status" value="1"/>
</dbReference>
<evidence type="ECO:0000256" key="2">
    <source>
        <dbReference type="ARBA" id="ARBA00006024"/>
    </source>
</evidence>
<dbReference type="GO" id="GO:0005524">
    <property type="term" value="F:ATP binding"/>
    <property type="evidence" value="ECO:0007669"/>
    <property type="project" value="UniProtKB-KW"/>
</dbReference>
<reference evidence="13 14" key="1">
    <citation type="journal article" date="2008" name="Science">
        <title>The Physcomitrella genome reveals evolutionary insights into the conquest of land by plants.</title>
        <authorList>
            <person name="Rensing S."/>
            <person name="Lang D."/>
            <person name="Zimmer A."/>
            <person name="Terry A."/>
            <person name="Salamov A."/>
            <person name="Shapiro H."/>
            <person name="Nishiyama T."/>
            <person name="Perroud P.-F."/>
            <person name="Lindquist E."/>
            <person name="Kamisugi Y."/>
            <person name="Tanahashi T."/>
            <person name="Sakakibara K."/>
            <person name="Fujita T."/>
            <person name="Oishi K."/>
            <person name="Shin-I T."/>
            <person name="Kuroki Y."/>
            <person name="Toyoda A."/>
            <person name="Suzuki Y."/>
            <person name="Hashimoto A."/>
            <person name="Yamaguchi K."/>
            <person name="Sugano A."/>
            <person name="Kohara Y."/>
            <person name="Fujiyama A."/>
            <person name="Anterola A."/>
            <person name="Aoki S."/>
            <person name="Ashton N."/>
            <person name="Barbazuk W.B."/>
            <person name="Barker E."/>
            <person name="Bennetzen J."/>
            <person name="Bezanilla M."/>
            <person name="Blankenship R."/>
            <person name="Cho S.H."/>
            <person name="Dutcher S."/>
            <person name="Estelle M."/>
            <person name="Fawcett J.A."/>
            <person name="Gundlach H."/>
            <person name="Hanada K."/>
            <person name="Heyl A."/>
            <person name="Hicks K.A."/>
            <person name="Hugh J."/>
            <person name="Lohr M."/>
            <person name="Mayer K."/>
            <person name="Melkozernov A."/>
            <person name="Murata T."/>
            <person name="Nelson D."/>
            <person name="Pils B."/>
            <person name="Prigge M."/>
            <person name="Reiss B."/>
            <person name="Renner T."/>
            <person name="Rombauts S."/>
            <person name="Rushton P."/>
            <person name="Sanderfoot A."/>
            <person name="Schween G."/>
            <person name="Shiu S.-H."/>
            <person name="Stueber K."/>
            <person name="Theodoulou F.L."/>
            <person name="Tu H."/>
            <person name="Van de Peer Y."/>
            <person name="Verrier P.J."/>
            <person name="Waters E."/>
            <person name="Wood A."/>
            <person name="Yang L."/>
            <person name="Cove D."/>
            <person name="Cuming A."/>
            <person name="Hasebe M."/>
            <person name="Lucas S."/>
            <person name="Mishler D.B."/>
            <person name="Reski R."/>
            <person name="Grigoriev I."/>
            <person name="Quatrano R.S."/>
            <person name="Boore J.L."/>
        </authorList>
    </citation>
    <scope>NUCLEOTIDE SEQUENCE [LARGE SCALE GENOMIC DNA]</scope>
    <source>
        <strain evidence="13 14">cv. Gransden 2004</strain>
    </source>
</reference>
<dbReference type="Pfam" id="PF00702">
    <property type="entry name" value="Hydrolase"/>
    <property type="match status" value="1"/>
</dbReference>
<dbReference type="InterPro" id="IPR036412">
    <property type="entry name" value="HAD-like_sf"/>
</dbReference>
<dbReference type="InterPro" id="IPR001757">
    <property type="entry name" value="P_typ_ATPase"/>
</dbReference>
<dbReference type="InterPro" id="IPR051949">
    <property type="entry name" value="Cation_Transport_ATPase"/>
</dbReference>
<evidence type="ECO:0000313" key="14">
    <source>
        <dbReference type="Proteomes" id="UP000006727"/>
    </source>
</evidence>